<dbReference type="AlphaFoldDB" id="A0A0S3S2T0"/>
<proteinExistence type="predicted"/>
<protein>
    <submittedName>
        <fullName evidence="1">Uncharacterized protein</fullName>
    </submittedName>
</protein>
<name>A0A0S3S2T0_PHAAN</name>
<evidence type="ECO:0000313" key="2">
    <source>
        <dbReference type="Proteomes" id="UP000291084"/>
    </source>
</evidence>
<accession>A0A0S3S2T0</accession>
<keyword evidence="2" id="KW-1185">Reference proteome</keyword>
<dbReference type="EMBL" id="AP015038">
    <property type="protein sequence ID" value="BAT87148.1"/>
    <property type="molecule type" value="Genomic_DNA"/>
</dbReference>
<reference evidence="1 2" key="1">
    <citation type="journal article" date="2015" name="Sci. Rep.">
        <title>The power of single molecule real-time sequencing technology in the de novo assembly of a eukaryotic genome.</title>
        <authorList>
            <person name="Sakai H."/>
            <person name="Naito K."/>
            <person name="Ogiso-Tanaka E."/>
            <person name="Takahashi Y."/>
            <person name="Iseki K."/>
            <person name="Muto C."/>
            <person name="Satou K."/>
            <person name="Teruya K."/>
            <person name="Shiroma A."/>
            <person name="Shimoji M."/>
            <person name="Hirano T."/>
            <person name="Itoh T."/>
            <person name="Kaga A."/>
            <person name="Tomooka N."/>
        </authorList>
    </citation>
    <scope>NUCLEOTIDE SEQUENCE [LARGE SCALE GENOMIC DNA]</scope>
    <source>
        <strain evidence="2">cv. Shumari</strain>
    </source>
</reference>
<organism evidence="1 2">
    <name type="scientific">Vigna angularis var. angularis</name>
    <dbReference type="NCBI Taxonomy" id="157739"/>
    <lineage>
        <taxon>Eukaryota</taxon>
        <taxon>Viridiplantae</taxon>
        <taxon>Streptophyta</taxon>
        <taxon>Embryophyta</taxon>
        <taxon>Tracheophyta</taxon>
        <taxon>Spermatophyta</taxon>
        <taxon>Magnoliopsida</taxon>
        <taxon>eudicotyledons</taxon>
        <taxon>Gunneridae</taxon>
        <taxon>Pentapetalae</taxon>
        <taxon>rosids</taxon>
        <taxon>fabids</taxon>
        <taxon>Fabales</taxon>
        <taxon>Fabaceae</taxon>
        <taxon>Papilionoideae</taxon>
        <taxon>50 kb inversion clade</taxon>
        <taxon>NPAAA clade</taxon>
        <taxon>indigoferoid/millettioid clade</taxon>
        <taxon>Phaseoleae</taxon>
        <taxon>Vigna</taxon>
    </lineage>
</organism>
<sequence length="111" mass="12467">MNFHTQTSKAVSNVLLRHSPTILLLFIGAQVAYSFQNTTVGVLIDVNSKTGEQQRMAMQIAAQRFNNDSQNHYIKLFFRDSGGIPLQAASSGEHYLMMNFSVLNFFSLNHV</sequence>
<dbReference type="Proteomes" id="UP000291084">
    <property type="component" value="Chromosome 5"/>
</dbReference>
<evidence type="ECO:0000313" key="1">
    <source>
        <dbReference type="EMBL" id="BAT87148.1"/>
    </source>
</evidence>
<gene>
    <name evidence="1" type="primary">Vigan.05G049000</name>
    <name evidence="1" type="ORF">VIGAN_05049000</name>
</gene>